<sequence>MDNLLVIATILGGIAAIGYFWDKVRALFSRGGKRSQHDIDLYKRYRELIVDSGVADFYRGHDFLGAFESAYWSPFSRYVDSWGTIDHEFIDPLLNKAHREVYEKALELGRTIAKNTVPIGATGHLRSVKPDYLPAGPTPDHIKAEAMEINSLVPSFTLAHERFVRLANRRLRGVVA</sequence>
<accession>A0ABX6RG76</accession>
<dbReference type="EMBL" id="CP060028">
    <property type="protein sequence ID" value="QND81004.1"/>
    <property type="molecule type" value="Genomic_DNA"/>
</dbReference>
<evidence type="ECO:0000313" key="1">
    <source>
        <dbReference type="EMBL" id="QND81004.1"/>
    </source>
</evidence>
<proteinExistence type="predicted"/>
<keyword evidence="2" id="KW-1185">Reference proteome</keyword>
<dbReference type="Proteomes" id="UP000515506">
    <property type="component" value="Chromosome"/>
</dbReference>
<reference evidence="1 2" key="1">
    <citation type="submission" date="2020-08" db="EMBL/GenBank/DDBJ databases">
        <title>Streptomycin resistant and MDR strain, P. mexicana.</title>
        <authorList>
            <person name="Ganesh-kumar S."/>
            <person name="Zhe T."/>
            <person name="Yu Z."/>
            <person name="Min Y."/>
        </authorList>
    </citation>
    <scope>NUCLEOTIDE SEQUENCE [LARGE SCALE GENOMIC DNA]</scope>
    <source>
        <strain evidence="1 2">GTZY</strain>
    </source>
</reference>
<dbReference type="RefSeq" id="WP_185896169.1">
    <property type="nucleotide sequence ID" value="NZ_CP060028.1"/>
</dbReference>
<name>A0ABX6RG76_PSEMX</name>
<dbReference type="NCBIfam" id="NF045534">
    <property type="entry name" value="small_EYxxD"/>
    <property type="match status" value="1"/>
</dbReference>
<gene>
    <name evidence="1" type="ORF">H4W19_04220</name>
</gene>
<organism evidence="1 2">
    <name type="scientific">Pseudoxanthomonas mexicana</name>
    <dbReference type="NCBI Taxonomy" id="128785"/>
    <lineage>
        <taxon>Bacteria</taxon>
        <taxon>Pseudomonadati</taxon>
        <taxon>Pseudomonadota</taxon>
        <taxon>Gammaproteobacteria</taxon>
        <taxon>Lysobacterales</taxon>
        <taxon>Lysobacteraceae</taxon>
        <taxon>Pseudoxanthomonas</taxon>
    </lineage>
</organism>
<protein>
    <submittedName>
        <fullName evidence="1">Uncharacterized protein</fullName>
    </submittedName>
</protein>
<evidence type="ECO:0000313" key="2">
    <source>
        <dbReference type="Proteomes" id="UP000515506"/>
    </source>
</evidence>